<keyword evidence="10" id="KW-1185">Reference proteome</keyword>
<dbReference type="PANTHER" id="PTHR48016">
    <property type="entry name" value="MAP KINASE KINASE KINASE SSK2-RELATED-RELATED"/>
    <property type="match status" value="1"/>
</dbReference>
<keyword evidence="6 7" id="KW-0067">ATP-binding</keyword>
<proteinExistence type="inferred from homology"/>
<dbReference type="PROSITE" id="PS50011">
    <property type="entry name" value="PROTEIN_KINASE_DOM"/>
    <property type="match status" value="1"/>
</dbReference>
<dbReference type="InterPro" id="IPR008271">
    <property type="entry name" value="Ser/Thr_kinase_AS"/>
</dbReference>
<comment type="similarity">
    <text evidence="1">Belongs to the protein kinase superfamily. STE Ser/Thr protein kinase family. MAP kinase kinase kinase subfamily.</text>
</comment>
<dbReference type="InterPro" id="IPR011009">
    <property type="entry name" value="Kinase-like_dom_sf"/>
</dbReference>
<dbReference type="SUPFAM" id="SSF56112">
    <property type="entry name" value="Protein kinase-like (PK-like)"/>
    <property type="match status" value="1"/>
</dbReference>
<keyword evidence="2" id="KW-0723">Serine/threonine-protein kinase</keyword>
<evidence type="ECO:0000256" key="6">
    <source>
        <dbReference type="ARBA" id="ARBA00022840"/>
    </source>
</evidence>
<sequence>MMKRCQSDQDLAEIGDTFGKSKEKAKYKGRSSLPKGRLGIPIGKKKQRSPNWKDYWKDLDEDDLDYAAYSCLNSVSDVTPSNSSVFSDAYDMEIYLDDSPDPIEELRKELEAFNRREEERPEHLKRNANEVYVVINKERHKLGDVLWLHLQTFFANRPLNQKKFHISIKKQSTHIIKMREERWSILDDIRNFHIEHEPVEFSNWLYVVYDTTYTTFLQNTMSKVKELLERFESFWALFPNWRAMKLSIDKLDSALVLRISLLYMWYNNLDNLFKKIREVGQYFGIIDDARKRNYTFSGLSSPTNSMTNMSFNMWPKMPIINDYESRIERTERNESSSSIQILQRLRSICQTTMEKACLALLMPRLYAQAVGCSNIASATTALKKKYAAYDKKELDEATVNNKEFKDMNLPTFYHHFLFLVRVPVDLIHQWLKMRSEKVVDIEWDLLTLNTLIEDSHDCLQAAIDVKNNYIDMVTMTTPQPDDQIIYLESFDQRLDTNYLSYLRHWTQTAAKPSHVDVEWCDRVNYLSYLRHWTQTAAKPSHVDVEWCDRVVNKIKNEWNRAKIWSASVNQGEATSARRFCDIGKDLLDLLVKGYLTEKFDTVETGLLDDKDSSEDEYYNNFEDDVAHTKTSSVFVLCRAFKDMIRNLRERALKSLSFIRILCLDLEICARYRLHRRQGDELVKQLLRTNHVLLSFTNYPDSDHIFLCNTEIVNNYDYLDMLLNATCVSQLPEDEIEDPHDPKKKLDRGYLVLIPASLVSIKPRDPVNWSSMKLSLKTKTTLEHYITTNDVYLISENHQYLKRNRSRFEKSIQEIMEYGQIELIDDFCSCNDQLSGEIADIKRSAFEISQEIWSYAEDLPQYILNGKSPDELQEKIMKLQDNEYDSLKATLMQAYNVAFEYHKDLARIVSISMREEFSKNLVKFVKNWSNFIVNTVKGGHQHIPRWATIPITYVLSLCNHHFIGHLNAEEEIDFVNCVRTALTHIQSTSQPVQKRHEYRGRESLDSSSNDDFINLEEYYFSRKISVTDRITASIDTLEGSRQKKLFDQRKIGRVIKTKDPVNFDSYFMPSKRAPFEWQRLENKHLGTGSFGDVYLVMNLRDSCLMAMKQIQIRRENNSHLKALIDEVDILRNLDHPNLVKYYGIEVHKDEIFIFMEYCSEGTLARVCREGLDLACVRRYTHYLLKAVDYIHDQHIVHRDIKPDNIFLTRKDVLKLGDFGCSFRLHDTVTHFGEILNYVGTTQYMAPEIQTNGGTLSEVTGNSSGNSSFEYIGYGRSVDIWSTGCVVLEMLTGKKPYHYLNHELQIIYHLGSGTPPRLTPEIQQCELTHTFLKKCFTIDPLRRPTAKELLQDPFANIMPQDYEQDTV</sequence>
<evidence type="ECO:0000313" key="10">
    <source>
        <dbReference type="Proteomes" id="UP000887540"/>
    </source>
</evidence>
<dbReference type="GO" id="GO:0000165">
    <property type="term" value="P:MAPK cascade"/>
    <property type="evidence" value="ECO:0007669"/>
    <property type="project" value="InterPro"/>
</dbReference>
<organism evidence="10 11">
    <name type="scientific">Acrobeloides nanus</name>
    <dbReference type="NCBI Taxonomy" id="290746"/>
    <lineage>
        <taxon>Eukaryota</taxon>
        <taxon>Metazoa</taxon>
        <taxon>Ecdysozoa</taxon>
        <taxon>Nematoda</taxon>
        <taxon>Chromadorea</taxon>
        <taxon>Rhabditida</taxon>
        <taxon>Tylenchina</taxon>
        <taxon>Cephalobomorpha</taxon>
        <taxon>Cephaloboidea</taxon>
        <taxon>Cephalobidae</taxon>
        <taxon>Acrobeloides</taxon>
    </lineage>
</organism>
<reference evidence="11" key="1">
    <citation type="submission" date="2022-11" db="UniProtKB">
        <authorList>
            <consortium name="WormBaseParasite"/>
        </authorList>
    </citation>
    <scope>IDENTIFICATION</scope>
</reference>
<feature type="binding site" evidence="7">
    <location>
        <position position="1107"/>
    </location>
    <ligand>
        <name>ATP</name>
        <dbReference type="ChEBI" id="CHEBI:30616"/>
    </ligand>
</feature>
<dbReference type="SMART" id="SM00220">
    <property type="entry name" value="S_TKc"/>
    <property type="match status" value="1"/>
</dbReference>
<dbReference type="InterPro" id="IPR017441">
    <property type="entry name" value="Protein_kinase_ATP_BS"/>
</dbReference>
<keyword evidence="4 7" id="KW-0547">Nucleotide-binding</keyword>
<dbReference type="Gene3D" id="1.10.510.10">
    <property type="entry name" value="Transferase(Phosphotransferase) domain 1"/>
    <property type="match status" value="1"/>
</dbReference>
<evidence type="ECO:0000256" key="4">
    <source>
        <dbReference type="ARBA" id="ARBA00022741"/>
    </source>
</evidence>
<dbReference type="InterPro" id="IPR000719">
    <property type="entry name" value="Prot_kinase_dom"/>
</dbReference>
<dbReference type="WBParaSite" id="ACRNAN_scaffold2320.g32539.t1">
    <property type="protein sequence ID" value="ACRNAN_scaffold2320.g32539.t1"/>
    <property type="gene ID" value="ACRNAN_scaffold2320.g32539"/>
</dbReference>
<accession>A0A914DEH9</accession>
<feature type="region of interest" description="Disordered" evidence="8">
    <location>
        <begin position="1"/>
        <end position="49"/>
    </location>
</feature>
<protein>
    <submittedName>
        <fullName evidence="11">Protein kinase domain-containing protein</fullName>
    </submittedName>
</protein>
<evidence type="ECO:0000256" key="8">
    <source>
        <dbReference type="SAM" id="MobiDB-lite"/>
    </source>
</evidence>
<feature type="domain" description="Protein kinase" evidence="9">
    <location>
        <begin position="1078"/>
        <end position="1353"/>
    </location>
</feature>
<name>A0A914DEH9_9BILA</name>
<evidence type="ECO:0000256" key="5">
    <source>
        <dbReference type="ARBA" id="ARBA00022777"/>
    </source>
</evidence>
<evidence type="ECO:0000256" key="1">
    <source>
        <dbReference type="ARBA" id="ARBA00006529"/>
    </source>
</evidence>
<evidence type="ECO:0000256" key="7">
    <source>
        <dbReference type="PROSITE-ProRule" id="PRU10141"/>
    </source>
</evidence>
<dbReference type="GO" id="GO:0004674">
    <property type="term" value="F:protein serine/threonine kinase activity"/>
    <property type="evidence" value="ECO:0007669"/>
    <property type="project" value="UniProtKB-KW"/>
</dbReference>
<dbReference type="PANTHER" id="PTHR48016:SF32">
    <property type="entry name" value="MITOGEN-ACTIVATED PROTEIN KINASE KINASE KINASE 4"/>
    <property type="match status" value="1"/>
</dbReference>
<dbReference type="PROSITE" id="PS00107">
    <property type="entry name" value="PROTEIN_KINASE_ATP"/>
    <property type="match status" value="1"/>
</dbReference>
<keyword evidence="5" id="KW-0418">Kinase</keyword>
<dbReference type="PROSITE" id="PS00108">
    <property type="entry name" value="PROTEIN_KINASE_ST"/>
    <property type="match status" value="1"/>
</dbReference>
<evidence type="ECO:0000256" key="2">
    <source>
        <dbReference type="ARBA" id="ARBA00022527"/>
    </source>
</evidence>
<dbReference type="InterPro" id="IPR045801">
    <property type="entry name" value="MEKK4_N"/>
</dbReference>
<dbReference type="InterPro" id="IPR050538">
    <property type="entry name" value="MAP_kinase_kinase_kinase"/>
</dbReference>
<dbReference type="Pfam" id="PF00069">
    <property type="entry name" value="Pkinase"/>
    <property type="match status" value="1"/>
</dbReference>
<dbReference type="Proteomes" id="UP000887540">
    <property type="component" value="Unplaced"/>
</dbReference>
<evidence type="ECO:0000259" key="9">
    <source>
        <dbReference type="PROSITE" id="PS50011"/>
    </source>
</evidence>
<evidence type="ECO:0000313" key="11">
    <source>
        <dbReference type="WBParaSite" id="ACRNAN_scaffold2320.g32539.t1"/>
    </source>
</evidence>
<dbReference type="Pfam" id="PF19431">
    <property type="entry name" value="MEKK4_N"/>
    <property type="match status" value="2"/>
</dbReference>
<keyword evidence="3" id="KW-0808">Transferase</keyword>
<evidence type="ECO:0000256" key="3">
    <source>
        <dbReference type="ARBA" id="ARBA00022679"/>
    </source>
</evidence>
<dbReference type="GO" id="GO:0005524">
    <property type="term" value="F:ATP binding"/>
    <property type="evidence" value="ECO:0007669"/>
    <property type="project" value="UniProtKB-UniRule"/>
</dbReference>